<evidence type="ECO:0000256" key="1">
    <source>
        <dbReference type="ARBA" id="ARBA00022723"/>
    </source>
</evidence>
<keyword evidence="3" id="KW-0560">Oxidoreductase</keyword>
<dbReference type="RefSeq" id="WP_188392471.1">
    <property type="nucleotide sequence ID" value="NZ_BMEV01000042.1"/>
</dbReference>
<name>A0A8J2TNH1_9BACI</name>
<feature type="domain" description="Alcohol dehydrogenase-like N-terminal" evidence="6">
    <location>
        <begin position="30"/>
        <end position="154"/>
    </location>
</feature>
<dbReference type="Gene3D" id="3.40.50.720">
    <property type="entry name" value="NAD(P)-binding Rossmann-like Domain"/>
    <property type="match status" value="1"/>
</dbReference>
<dbReference type="Proteomes" id="UP000602050">
    <property type="component" value="Unassembled WGS sequence"/>
</dbReference>
<dbReference type="InterPro" id="IPR036291">
    <property type="entry name" value="NAD(P)-bd_dom_sf"/>
</dbReference>
<accession>A0A8J2TNH1</accession>
<dbReference type="SUPFAM" id="SSF51735">
    <property type="entry name" value="NAD(P)-binding Rossmann-fold domains"/>
    <property type="match status" value="1"/>
</dbReference>
<dbReference type="PROSITE" id="PS00059">
    <property type="entry name" value="ADH_ZINC"/>
    <property type="match status" value="1"/>
</dbReference>
<evidence type="ECO:0000259" key="6">
    <source>
        <dbReference type="Pfam" id="PF08240"/>
    </source>
</evidence>
<dbReference type="SUPFAM" id="SSF50129">
    <property type="entry name" value="GroES-like"/>
    <property type="match status" value="1"/>
</dbReference>
<proteinExistence type="inferred from homology"/>
<dbReference type="InterPro" id="IPR013154">
    <property type="entry name" value="ADH-like_N"/>
</dbReference>
<reference evidence="7" key="2">
    <citation type="submission" date="2020-09" db="EMBL/GenBank/DDBJ databases">
        <authorList>
            <person name="Sun Q."/>
            <person name="Zhou Y."/>
        </authorList>
    </citation>
    <scope>NUCLEOTIDE SEQUENCE</scope>
    <source>
        <strain evidence="7">CGMCC 1.12360</strain>
    </source>
</reference>
<keyword evidence="2 4" id="KW-0862">Zinc</keyword>
<organism evidence="7 8">
    <name type="scientific">Compostibacillus humi</name>
    <dbReference type="NCBI Taxonomy" id="1245525"/>
    <lineage>
        <taxon>Bacteria</taxon>
        <taxon>Bacillati</taxon>
        <taxon>Bacillota</taxon>
        <taxon>Bacilli</taxon>
        <taxon>Bacillales</taxon>
        <taxon>Bacillaceae</taxon>
        <taxon>Compostibacillus</taxon>
    </lineage>
</organism>
<dbReference type="Pfam" id="PF00107">
    <property type="entry name" value="ADH_zinc_N"/>
    <property type="match status" value="1"/>
</dbReference>
<sequence>MSNLPETMTAVVAYGPKDYRVEEVPVPKPGKEEVIIKVEACGICGSDLKAYHGADMYWAGENPWMKAPVIPGHEFYGTVVELGEGAAEKHGIKIGDRVTTDQINPCGKCRFCTTGKYWMCQVHNMYGFQKEIAEGAMAEYMRFSSNSKIYKIPDGVTSDEASLIEPMACAIHAVQRATIEFEDTVVLAGAGTLGLCMVQLIKLKTPKKLIVLDPNEFRLEKAKQLGADLVINPVKEDAQKIVKELTDGYGCDVYIEATGSPIGVTQGLEMVRRLGRFVQFSVFGEETTTDWSVIGDKKELDLRGSHLGPYTYPIAIDLFQRNLLTADGIVTHTFSLKDFPEALAMAKHPSAIKVLLKPEQKG</sequence>
<dbReference type="InterPro" id="IPR011032">
    <property type="entry name" value="GroES-like_sf"/>
</dbReference>
<dbReference type="AlphaFoldDB" id="A0A8J2TNH1"/>
<dbReference type="InterPro" id="IPR013149">
    <property type="entry name" value="ADH-like_C"/>
</dbReference>
<evidence type="ECO:0000259" key="5">
    <source>
        <dbReference type="Pfam" id="PF00107"/>
    </source>
</evidence>
<comment type="caution">
    <text evidence="7">The sequence shown here is derived from an EMBL/GenBank/DDBJ whole genome shotgun (WGS) entry which is preliminary data.</text>
</comment>
<dbReference type="Pfam" id="PF08240">
    <property type="entry name" value="ADH_N"/>
    <property type="match status" value="1"/>
</dbReference>
<protein>
    <submittedName>
        <fullName evidence="7">Zinc-binding dehydrogenase</fullName>
    </submittedName>
</protein>
<evidence type="ECO:0000256" key="2">
    <source>
        <dbReference type="ARBA" id="ARBA00022833"/>
    </source>
</evidence>
<dbReference type="Gene3D" id="3.90.180.10">
    <property type="entry name" value="Medium-chain alcohol dehydrogenases, catalytic domain"/>
    <property type="match status" value="1"/>
</dbReference>
<comment type="cofactor">
    <cofactor evidence="4">
        <name>Zn(2+)</name>
        <dbReference type="ChEBI" id="CHEBI:29105"/>
    </cofactor>
</comment>
<keyword evidence="1 4" id="KW-0479">Metal-binding</keyword>
<dbReference type="GO" id="GO:0016491">
    <property type="term" value="F:oxidoreductase activity"/>
    <property type="evidence" value="ECO:0007669"/>
    <property type="project" value="UniProtKB-KW"/>
</dbReference>
<dbReference type="GO" id="GO:0008270">
    <property type="term" value="F:zinc ion binding"/>
    <property type="evidence" value="ECO:0007669"/>
    <property type="project" value="InterPro"/>
</dbReference>
<keyword evidence="8" id="KW-1185">Reference proteome</keyword>
<dbReference type="PANTHER" id="PTHR43401">
    <property type="entry name" value="L-THREONINE 3-DEHYDROGENASE"/>
    <property type="match status" value="1"/>
</dbReference>
<feature type="domain" description="Alcohol dehydrogenase-like C-terminal" evidence="5">
    <location>
        <begin position="193"/>
        <end position="320"/>
    </location>
</feature>
<reference evidence="7" key="1">
    <citation type="journal article" date="2014" name="Int. J. Syst. Evol. Microbiol.">
        <title>Complete genome sequence of Corynebacterium casei LMG S-19264T (=DSM 44701T), isolated from a smear-ripened cheese.</title>
        <authorList>
            <consortium name="US DOE Joint Genome Institute (JGI-PGF)"/>
            <person name="Walter F."/>
            <person name="Albersmeier A."/>
            <person name="Kalinowski J."/>
            <person name="Ruckert C."/>
        </authorList>
    </citation>
    <scope>NUCLEOTIDE SEQUENCE</scope>
    <source>
        <strain evidence="7">CGMCC 1.12360</strain>
    </source>
</reference>
<dbReference type="InterPro" id="IPR002328">
    <property type="entry name" value="ADH_Zn_CS"/>
</dbReference>
<gene>
    <name evidence="7" type="primary">gutB</name>
    <name evidence="7" type="ORF">GCM10010978_22110</name>
</gene>
<dbReference type="PANTHER" id="PTHR43401:SF2">
    <property type="entry name" value="L-THREONINE 3-DEHYDROGENASE"/>
    <property type="match status" value="1"/>
</dbReference>
<comment type="similarity">
    <text evidence="4">Belongs to the zinc-containing alcohol dehydrogenase family.</text>
</comment>
<evidence type="ECO:0000256" key="3">
    <source>
        <dbReference type="ARBA" id="ARBA00023002"/>
    </source>
</evidence>
<evidence type="ECO:0000256" key="4">
    <source>
        <dbReference type="RuleBase" id="RU361277"/>
    </source>
</evidence>
<dbReference type="EMBL" id="BMEV01000042">
    <property type="protein sequence ID" value="GFZ80654.1"/>
    <property type="molecule type" value="Genomic_DNA"/>
</dbReference>
<dbReference type="InterPro" id="IPR050129">
    <property type="entry name" value="Zn_alcohol_dh"/>
</dbReference>
<evidence type="ECO:0000313" key="8">
    <source>
        <dbReference type="Proteomes" id="UP000602050"/>
    </source>
</evidence>
<evidence type="ECO:0000313" key="7">
    <source>
        <dbReference type="EMBL" id="GFZ80654.1"/>
    </source>
</evidence>